<evidence type="ECO:0000313" key="2">
    <source>
        <dbReference type="EMBL" id="KAB1219323.1"/>
    </source>
</evidence>
<sequence>MGCFLACFGFSKKRRRKSSKKSKRGDQISHGSYQPLDSSVPSDLDIAVNPICTSSEFREKPKERPSCRIRKKVTFNLDVKTYEPIPTYYNLLEWDEEEEKGSKCHQTAQGRENLGSFPSNHRYHNCRDSYDEANEMAYDELDLHDDDNDDYENDNDDIIEDEYFADNDIVRNQSQEEVSWQLASSYTKPKTRLSWTQLTKDKLSCASNVRELEPFELHQNALDRSQRVRSVLNPIENLRQWKAAKARVAPPEHQRKENIESKEKPPPQFSLKSIMDPSPFPNQSWSKPVMQEIAVDSSLSNWLVLPKFNRGETKIRCS</sequence>
<name>A0A6A1W352_9ROSI</name>
<accession>A0A6A1W352</accession>
<dbReference type="InterPro" id="IPR039300">
    <property type="entry name" value="JASON"/>
</dbReference>
<dbReference type="AlphaFoldDB" id="A0A6A1W352"/>
<proteinExistence type="predicted"/>
<organism evidence="2 3">
    <name type="scientific">Morella rubra</name>
    <name type="common">Chinese bayberry</name>
    <dbReference type="NCBI Taxonomy" id="262757"/>
    <lineage>
        <taxon>Eukaryota</taxon>
        <taxon>Viridiplantae</taxon>
        <taxon>Streptophyta</taxon>
        <taxon>Embryophyta</taxon>
        <taxon>Tracheophyta</taxon>
        <taxon>Spermatophyta</taxon>
        <taxon>Magnoliopsida</taxon>
        <taxon>eudicotyledons</taxon>
        <taxon>Gunneridae</taxon>
        <taxon>Pentapetalae</taxon>
        <taxon>rosids</taxon>
        <taxon>fabids</taxon>
        <taxon>Fagales</taxon>
        <taxon>Myricaceae</taxon>
        <taxon>Morella</taxon>
    </lineage>
</organism>
<comment type="caution">
    <text evidence="2">The sequence shown here is derived from an EMBL/GenBank/DDBJ whole genome shotgun (WGS) entry which is preliminary data.</text>
</comment>
<dbReference type="Proteomes" id="UP000516437">
    <property type="component" value="Chromosome 3"/>
</dbReference>
<dbReference type="OrthoDB" id="1695907at2759"/>
<evidence type="ECO:0000313" key="3">
    <source>
        <dbReference type="Proteomes" id="UP000516437"/>
    </source>
</evidence>
<feature type="region of interest" description="Disordered" evidence="1">
    <location>
        <begin position="12"/>
        <end position="42"/>
    </location>
</feature>
<keyword evidence="3" id="KW-1185">Reference proteome</keyword>
<dbReference type="EMBL" id="RXIC02000021">
    <property type="protein sequence ID" value="KAB1219323.1"/>
    <property type="molecule type" value="Genomic_DNA"/>
</dbReference>
<gene>
    <name evidence="2" type="ORF">CJ030_MR3G001194</name>
</gene>
<dbReference type="PANTHER" id="PTHR33318:SF16">
    <property type="entry name" value="FK506-BINDING NUCLEAR-LIKE PROTEIN"/>
    <property type="match status" value="1"/>
</dbReference>
<reference evidence="2 3" key="1">
    <citation type="journal article" date="2019" name="Plant Biotechnol. J.">
        <title>The red bayberry genome and genetic basis of sex determination.</title>
        <authorList>
            <person name="Jia H.M."/>
            <person name="Jia H.J."/>
            <person name="Cai Q.L."/>
            <person name="Wang Y."/>
            <person name="Zhao H.B."/>
            <person name="Yang W.F."/>
            <person name="Wang G.Y."/>
            <person name="Li Y.H."/>
            <person name="Zhan D.L."/>
            <person name="Shen Y.T."/>
            <person name="Niu Q.F."/>
            <person name="Chang L."/>
            <person name="Qiu J."/>
            <person name="Zhao L."/>
            <person name="Xie H.B."/>
            <person name="Fu W.Y."/>
            <person name="Jin J."/>
            <person name="Li X.W."/>
            <person name="Jiao Y."/>
            <person name="Zhou C.C."/>
            <person name="Tu T."/>
            <person name="Chai C.Y."/>
            <person name="Gao J.L."/>
            <person name="Fan L.J."/>
            <person name="van de Weg E."/>
            <person name="Wang J.Y."/>
            <person name="Gao Z.S."/>
        </authorList>
    </citation>
    <scope>NUCLEOTIDE SEQUENCE [LARGE SCALE GENOMIC DNA]</scope>
    <source>
        <tissue evidence="2">Leaves</tissue>
    </source>
</reference>
<dbReference type="GO" id="GO:0007142">
    <property type="term" value="P:male meiosis II"/>
    <property type="evidence" value="ECO:0007669"/>
    <property type="project" value="InterPro"/>
</dbReference>
<feature type="compositionally biased region" description="Basic residues" evidence="1">
    <location>
        <begin position="12"/>
        <end position="23"/>
    </location>
</feature>
<feature type="compositionally biased region" description="Polar residues" evidence="1">
    <location>
        <begin position="29"/>
        <end position="41"/>
    </location>
</feature>
<feature type="compositionally biased region" description="Basic and acidic residues" evidence="1">
    <location>
        <begin position="250"/>
        <end position="265"/>
    </location>
</feature>
<feature type="region of interest" description="Disordered" evidence="1">
    <location>
        <begin position="243"/>
        <end position="269"/>
    </location>
</feature>
<dbReference type="PANTHER" id="PTHR33318">
    <property type="entry name" value="ASPARTYL/GLUTAMYL-TRNA(ASN/GLN) AMIDOTRANSFERASE SUBUNIT"/>
    <property type="match status" value="1"/>
</dbReference>
<evidence type="ECO:0000256" key="1">
    <source>
        <dbReference type="SAM" id="MobiDB-lite"/>
    </source>
</evidence>
<evidence type="ECO:0008006" key="4">
    <source>
        <dbReference type="Google" id="ProtNLM"/>
    </source>
</evidence>
<protein>
    <recommendedName>
        <fullName evidence="4">Protein JASON</fullName>
    </recommendedName>
</protein>